<feature type="binding site" evidence="4">
    <location>
        <position position="252"/>
    </location>
    <ligand>
        <name>S-adenosyl-L-methionine</name>
        <dbReference type="ChEBI" id="CHEBI:59789"/>
    </ligand>
</feature>
<dbReference type="Proteomes" id="UP000011765">
    <property type="component" value="Chromosome"/>
</dbReference>
<keyword evidence="3 4" id="KW-0949">S-adenosyl-L-methionine</keyword>
<keyword evidence="1 4" id="KW-0489">Methyltransferase</keyword>
<evidence type="ECO:0000256" key="5">
    <source>
        <dbReference type="PROSITE-ProRule" id="PRU10015"/>
    </source>
</evidence>
<keyword evidence="8" id="KW-1185">Reference proteome</keyword>
<dbReference type="AlphaFoldDB" id="M1E5V6"/>
<dbReference type="SUPFAM" id="SSF50249">
    <property type="entry name" value="Nucleic acid-binding proteins"/>
    <property type="match status" value="1"/>
</dbReference>
<dbReference type="HOGENOM" id="CLU_014689_7_2_9"/>
<dbReference type="KEGG" id="tnr:Thena_1682"/>
<feature type="domain" description="TRAM" evidence="6">
    <location>
        <begin position="1"/>
        <end position="55"/>
    </location>
</feature>
<dbReference type="PROSITE" id="PS50926">
    <property type="entry name" value="TRAM"/>
    <property type="match status" value="1"/>
</dbReference>
<dbReference type="EMBL" id="CP002690">
    <property type="protein sequence ID" value="AEE15292.1"/>
    <property type="molecule type" value="Genomic_DNA"/>
</dbReference>
<sequence length="413" mass="47335">MQFLPIKFEKIVSSGRALGRNCGKVVFCYGVLPGEVAEVRFVREKKDYIEAELVNIIEPSRFRILPKENHYLSCSPWQTIDYEYQIELKKGIIEEGLFQTIRKQIKLGSFYKAKNIYGYRTKIEYRFENTNSNLNYAFYKRGTKDLVILENGCKLIDDRVNYIAYSLLDYITSLDIDKRALDKIVFRNNTNGLVLGIIYLSNKSDILTIPKIENLAGLVIDGANSRQIFGQEFLEQDLLGTKIKYGYDCFFQNNIELFSKVLEIIRNEINSARKIVDLYSGVGSIGLSLRDLADKVVLIESFRNSNLYSIKNIKALGAKNVVPILSNSETISKDILQESDVVILDPPRDGAKKILLDKLLKNLPKKICYLSCNPITLGRDLSFLLKKYDLKKIYGFDFFPNTVHAEVLAFLER</sequence>
<dbReference type="CDD" id="cd02440">
    <property type="entry name" value="AdoMet_MTases"/>
    <property type="match status" value="1"/>
</dbReference>
<dbReference type="InterPro" id="IPR002792">
    <property type="entry name" value="TRAM_dom"/>
</dbReference>
<dbReference type="GO" id="GO:0070041">
    <property type="term" value="F:rRNA (uridine-C5-)-methyltransferase activity"/>
    <property type="evidence" value="ECO:0007669"/>
    <property type="project" value="TreeGrafter"/>
</dbReference>
<dbReference type="PROSITE" id="PS51687">
    <property type="entry name" value="SAM_MT_RNA_M5U"/>
    <property type="match status" value="1"/>
</dbReference>
<organism evidence="7 8">
    <name type="scientific">Thermodesulfobium narugense DSM 14796</name>
    <dbReference type="NCBI Taxonomy" id="747365"/>
    <lineage>
        <taxon>Bacteria</taxon>
        <taxon>Pseudomonadati</taxon>
        <taxon>Thermodesulfobiota</taxon>
        <taxon>Thermodesulfobiia</taxon>
        <taxon>Thermodesulfobiales</taxon>
        <taxon>Thermodesulfobiaceae</taxon>
        <taxon>Thermodesulfobium</taxon>
    </lineage>
</organism>
<dbReference type="Gene3D" id="2.40.50.140">
    <property type="entry name" value="Nucleic acid-binding proteins"/>
    <property type="match status" value="1"/>
</dbReference>
<evidence type="ECO:0000256" key="4">
    <source>
        <dbReference type="PROSITE-ProRule" id="PRU01024"/>
    </source>
</evidence>
<dbReference type="PROSITE" id="PS01230">
    <property type="entry name" value="TRMA_1"/>
    <property type="match status" value="1"/>
</dbReference>
<name>M1E5V6_9BACT</name>
<dbReference type="InterPro" id="IPR029063">
    <property type="entry name" value="SAM-dependent_MTases_sf"/>
</dbReference>
<feature type="binding site" evidence="4">
    <location>
        <position position="345"/>
    </location>
    <ligand>
        <name>S-adenosyl-L-methionine</name>
        <dbReference type="ChEBI" id="CHEBI:59789"/>
    </ligand>
</feature>
<feature type="active site" description="Nucleophile" evidence="4">
    <location>
        <position position="372"/>
    </location>
</feature>
<accession>M1E5V6</accession>
<feature type="binding site" evidence="4">
    <location>
        <position position="300"/>
    </location>
    <ligand>
        <name>S-adenosyl-L-methionine</name>
        <dbReference type="ChEBI" id="CHEBI:59789"/>
    </ligand>
</feature>
<keyword evidence="2 4" id="KW-0808">Transferase</keyword>
<feature type="binding site" evidence="4">
    <location>
        <position position="279"/>
    </location>
    <ligand>
        <name>S-adenosyl-L-methionine</name>
        <dbReference type="ChEBI" id="CHEBI:59789"/>
    </ligand>
</feature>
<feature type="active site" evidence="5">
    <location>
        <position position="372"/>
    </location>
</feature>
<evidence type="ECO:0000313" key="8">
    <source>
        <dbReference type="Proteomes" id="UP000011765"/>
    </source>
</evidence>
<dbReference type="PANTHER" id="PTHR11061">
    <property type="entry name" value="RNA M5U METHYLTRANSFERASE"/>
    <property type="match status" value="1"/>
</dbReference>
<dbReference type="STRING" id="747365.Thena_1682"/>
<dbReference type="InterPro" id="IPR030390">
    <property type="entry name" value="MeTrfase_TrmA_AS"/>
</dbReference>
<dbReference type="InterPro" id="IPR012340">
    <property type="entry name" value="NA-bd_OB-fold"/>
</dbReference>
<dbReference type="Gene3D" id="2.40.50.1070">
    <property type="match status" value="1"/>
</dbReference>
<protein>
    <submittedName>
        <fullName evidence="7">(Uracil-5)-methyltransferase</fullName>
    </submittedName>
</protein>
<evidence type="ECO:0000256" key="1">
    <source>
        <dbReference type="ARBA" id="ARBA00022603"/>
    </source>
</evidence>
<dbReference type="RefSeq" id="WP_013757012.1">
    <property type="nucleotide sequence ID" value="NC_015499.1"/>
</dbReference>
<evidence type="ECO:0000313" key="7">
    <source>
        <dbReference type="EMBL" id="AEE15292.1"/>
    </source>
</evidence>
<evidence type="ECO:0000256" key="2">
    <source>
        <dbReference type="ARBA" id="ARBA00022679"/>
    </source>
</evidence>
<dbReference type="eggNOG" id="COG2265">
    <property type="taxonomic scope" value="Bacteria"/>
</dbReference>
<dbReference type="InterPro" id="IPR010280">
    <property type="entry name" value="U5_MeTrfase_fam"/>
</dbReference>
<dbReference type="SUPFAM" id="SSF53335">
    <property type="entry name" value="S-adenosyl-L-methionine-dependent methyltransferases"/>
    <property type="match status" value="1"/>
</dbReference>
<proteinExistence type="inferred from homology"/>
<dbReference type="Gene3D" id="3.40.50.150">
    <property type="entry name" value="Vaccinia Virus protein VP39"/>
    <property type="match status" value="1"/>
</dbReference>
<comment type="similarity">
    <text evidence="4">Belongs to the class I-like SAM-binding methyltransferase superfamily. RNA M5U methyltransferase family.</text>
</comment>
<dbReference type="GO" id="GO:0070475">
    <property type="term" value="P:rRNA base methylation"/>
    <property type="evidence" value="ECO:0007669"/>
    <property type="project" value="TreeGrafter"/>
</dbReference>
<evidence type="ECO:0000259" key="6">
    <source>
        <dbReference type="PROSITE" id="PS50926"/>
    </source>
</evidence>
<evidence type="ECO:0000256" key="3">
    <source>
        <dbReference type="ARBA" id="ARBA00022691"/>
    </source>
</evidence>
<reference evidence="7 8" key="1">
    <citation type="submission" date="2011-04" db="EMBL/GenBank/DDBJ databases">
        <title>The complete genome of Thermodesulfobium narugense DSM 14796.</title>
        <authorList>
            <consortium name="US DOE Joint Genome Institute (JGI-PGF)"/>
            <person name="Lucas S."/>
            <person name="Han J."/>
            <person name="Lapidus A."/>
            <person name="Bruce D."/>
            <person name="Goodwin L."/>
            <person name="Pitluck S."/>
            <person name="Peters L."/>
            <person name="Kyrpides N."/>
            <person name="Mavromatis K."/>
            <person name="Pagani I."/>
            <person name="Ivanova N."/>
            <person name="Ovchinnikova G."/>
            <person name="Zhang X."/>
            <person name="Saunders L."/>
            <person name="Detter J.C."/>
            <person name="Tapia R."/>
            <person name="Han C."/>
            <person name="Land M."/>
            <person name="Hauser L."/>
            <person name="Markowitz V."/>
            <person name="Cheng J.-F."/>
            <person name="Hugenholtz P."/>
            <person name="Woyke T."/>
            <person name="Wu D."/>
            <person name="Spring S."/>
            <person name="Schroeder M."/>
            <person name="Brambilla E."/>
            <person name="Klenk H.-P."/>
            <person name="Eisen J.A."/>
        </authorList>
    </citation>
    <scope>NUCLEOTIDE SEQUENCE [LARGE SCALE GENOMIC DNA]</scope>
    <source>
        <strain evidence="7 8">DSM 14796</strain>
    </source>
</reference>
<gene>
    <name evidence="7" type="ORF">Thena_1682</name>
</gene>
<dbReference type="PANTHER" id="PTHR11061:SF30">
    <property type="entry name" value="TRNA (URACIL(54)-C(5))-METHYLTRANSFERASE"/>
    <property type="match status" value="1"/>
</dbReference>
<dbReference type="Pfam" id="PF05958">
    <property type="entry name" value="tRNA_U5-meth_tr"/>
    <property type="match status" value="1"/>
</dbReference>